<reference evidence="12" key="1">
    <citation type="submission" date="2020-11" db="EMBL/GenBank/DDBJ databases">
        <title>Adaptations for nitrogen fixation in a non-lichenized fungal sporocarp promotes dispersal by wood-feeding termites.</title>
        <authorList>
            <consortium name="DOE Joint Genome Institute"/>
            <person name="Koch R.A."/>
            <person name="Yoon G."/>
            <person name="Arayal U."/>
            <person name="Lail K."/>
            <person name="Amirebrahimi M."/>
            <person name="Labutti K."/>
            <person name="Lipzen A."/>
            <person name="Riley R."/>
            <person name="Barry K."/>
            <person name="Henrissat B."/>
            <person name="Grigoriev I.V."/>
            <person name="Herr J.R."/>
            <person name="Aime M.C."/>
        </authorList>
    </citation>
    <scope>NUCLEOTIDE SEQUENCE</scope>
    <source>
        <strain evidence="12">MCA 3950</strain>
    </source>
</reference>
<dbReference type="RefSeq" id="XP_043035059.1">
    <property type="nucleotide sequence ID" value="XM_043177799.1"/>
</dbReference>
<keyword evidence="3" id="KW-0349">Heme</keyword>
<evidence type="ECO:0000256" key="7">
    <source>
        <dbReference type="ARBA" id="ARBA00023004"/>
    </source>
</evidence>
<dbReference type="SUPFAM" id="SSF54909">
    <property type="entry name" value="Dimeric alpha+beta barrel"/>
    <property type="match status" value="1"/>
</dbReference>
<evidence type="ECO:0000256" key="3">
    <source>
        <dbReference type="ARBA" id="ARBA00022617"/>
    </source>
</evidence>
<keyword evidence="2 12" id="KW-0575">Peroxidase</keyword>
<dbReference type="InterPro" id="IPR048328">
    <property type="entry name" value="Dyp_perox_C"/>
</dbReference>
<dbReference type="NCBIfam" id="TIGR01413">
    <property type="entry name" value="Dyp_perox_fam"/>
    <property type="match status" value="1"/>
</dbReference>
<sequence length="509" mass="54516">MKTSGVIFISVLLLCLAFDATGRPSDLGQIRRRQVMRTTSILNDPAPQPDLPTVQEAQTAAAAVGLNLDAIQADILVGMKKKKELFFFFGIQNATDFKSKLGTDIHPLITSTTQILDISTQPLTAVNIAFSQSGLAALGITDNLGDQFYSQGQEADSAAIGDPGMGSWVQSFAGTSVHGVFLLASDTIDNVNETLSDISSIFGDAIAELHRVQGEARPGSEEGHEHFGFMDGISQPAVIGFTQSPFPGQLAVDAGEILLAEEGDSTARPPWAKDGSFLVFRQMEQLVPEFNKFLLDNPISEPGVLTPEEGSALLGARMLGRWKSGAPVDLAPLFDDLTLAADPMRNNNFTYHQDGESSTDQTRCPFAAHTRKTRPRGDFTPEDTAHHIIRASIPYGPEVTDDEAASNTTSASLERGLAFVAYQSDIGQGFRFLQQVWVNNANFFQAGTGVDPIIGSAGTDPSLRNRTITGLDPTDPGSAITLQNDFVVSRGGEYFFSPSISAILNTISA</sequence>
<feature type="chain" id="PRO_5040479883" evidence="9">
    <location>
        <begin position="23"/>
        <end position="509"/>
    </location>
</feature>
<dbReference type="GO" id="GO:0004601">
    <property type="term" value="F:peroxidase activity"/>
    <property type="evidence" value="ECO:0007669"/>
    <property type="project" value="UniProtKB-KW"/>
</dbReference>
<keyword evidence="7" id="KW-0408">Iron</keyword>
<comment type="similarity">
    <text evidence="8">Belongs to the DyP-type peroxidase family.</text>
</comment>
<dbReference type="GO" id="GO:0020037">
    <property type="term" value="F:heme binding"/>
    <property type="evidence" value="ECO:0007669"/>
    <property type="project" value="InterPro"/>
</dbReference>
<dbReference type="InterPro" id="IPR011008">
    <property type="entry name" value="Dimeric_a/b-barrel"/>
</dbReference>
<dbReference type="GO" id="GO:0046872">
    <property type="term" value="F:metal ion binding"/>
    <property type="evidence" value="ECO:0007669"/>
    <property type="project" value="UniProtKB-KW"/>
</dbReference>
<dbReference type="OrthoDB" id="3207336at2759"/>
<feature type="domain" description="DyP dimeric alpha+beta barrel" evidence="11">
    <location>
        <begin position="71"/>
        <end position="218"/>
    </location>
</feature>
<name>A0A9P8AN82_9AGAR</name>
<dbReference type="Pfam" id="PF21105">
    <property type="entry name" value="DyP_N"/>
    <property type="match status" value="1"/>
</dbReference>
<proteinExistence type="inferred from homology"/>
<dbReference type="InterPro" id="IPR006314">
    <property type="entry name" value="Dyp_peroxidase"/>
</dbReference>
<protein>
    <submittedName>
        <fullName evidence="12">Fungal peroxidase</fullName>
    </submittedName>
</protein>
<keyword evidence="4" id="KW-0479">Metal-binding</keyword>
<dbReference type="PROSITE" id="PS51404">
    <property type="entry name" value="DYP_PEROXIDASE"/>
    <property type="match status" value="1"/>
</dbReference>
<evidence type="ECO:0000256" key="5">
    <source>
        <dbReference type="ARBA" id="ARBA00022729"/>
    </source>
</evidence>
<keyword evidence="13" id="KW-1185">Reference proteome</keyword>
<dbReference type="GO" id="GO:0005829">
    <property type="term" value="C:cytosol"/>
    <property type="evidence" value="ECO:0007669"/>
    <property type="project" value="TreeGrafter"/>
</dbReference>
<dbReference type="PANTHER" id="PTHR30521">
    <property type="entry name" value="DEFERROCHELATASE/PEROXIDASE"/>
    <property type="match status" value="1"/>
</dbReference>
<feature type="signal peptide" evidence="9">
    <location>
        <begin position="1"/>
        <end position="22"/>
    </location>
</feature>
<dbReference type="Pfam" id="PF20628">
    <property type="entry name" value="Dyp_perox_C"/>
    <property type="match status" value="1"/>
</dbReference>
<evidence type="ECO:0000259" key="11">
    <source>
        <dbReference type="Pfam" id="PF21105"/>
    </source>
</evidence>
<evidence type="ECO:0000259" key="10">
    <source>
        <dbReference type="Pfam" id="PF20628"/>
    </source>
</evidence>
<evidence type="ECO:0000256" key="6">
    <source>
        <dbReference type="ARBA" id="ARBA00023002"/>
    </source>
</evidence>
<accession>A0A9P8AN82</accession>
<evidence type="ECO:0000256" key="8">
    <source>
        <dbReference type="ARBA" id="ARBA00025737"/>
    </source>
</evidence>
<evidence type="ECO:0000256" key="4">
    <source>
        <dbReference type="ARBA" id="ARBA00022723"/>
    </source>
</evidence>
<dbReference type="InterPro" id="IPR049509">
    <property type="entry name" value="DyP_N"/>
</dbReference>
<feature type="domain" description="Dyp-type peroxidase C-terminal" evidence="10">
    <location>
        <begin position="359"/>
        <end position="439"/>
    </location>
</feature>
<comment type="caution">
    <text evidence="12">The sequence shown here is derived from an EMBL/GenBank/DDBJ whole genome shotgun (WGS) entry which is preliminary data.</text>
</comment>
<comment type="cofactor">
    <cofactor evidence="1">
        <name>heme b</name>
        <dbReference type="ChEBI" id="CHEBI:60344"/>
    </cofactor>
</comment>
<keyword evidence="5 9" id="KW-0732">Signal</keyword>
<organism evidence="12 13">
    <name type="scientific">Guyanagaster necrorhizus</name>
    <dbReference type="NCBI Taxonomy" id="856835"/>
    <lineage>
        <taxon>Eukaryota</taxon>
        <taxon>Fungi</taxon>
        <taxon>Dikarya</taxon>
        <taxon>Basidiomycota</taxon>
        <taxon>Agaricomycotina</taxon>
        <taxon>Agaricomycetes</taxon>
        <taxon>Agaricomycetidae</taxon>
        <taxon>Agaricales</taxon>
        <taxon>Marasmiineae</taxon>
        <taxon>Physalacriaceae</taxon>
        <taxon>Guyanagaster</taxon>
    </lineage>
</organism>
<dbReference type="PANTHER" id="PTHR30521:SF4">
    <property type="entry name" value="DEFERROCHELATASE"/>
    <property type="match status" value="1"/>
</dbReference>
<keyword evidence="6" id="KW-0560">Oxidoreductase</keyword>
<dbReference type="Proteomes" id="UP000812287">
    <property type="component" value="Unassembled WGS sequence"/>
</dbReference>
<evidence type="ECO:0000256" key="2">
    <source>
        <dbReference type="ARBA" id="ARBA00022559"/>
    </source>
</evidence>
<dbReference type="EMBL" id="MU250559">
    <property type="protein sequence ID" value="KAG7441559.1"/>
    <property type="molecule type" value="Genomic_DNA"/>
</dbReference>
<evidence type="ECO:0000313" key="12">
    <source>
        <dbReference type="EMBL" id="KAG7441559.1"/>
    </source>
</evidence>
<dbReference type="GeneID" id="66100086"/>
<gene>
    <name evidence="12" type="ORF">BT62DRAFT_1011579</name>
</gene>
<evidence type="ECO:0000313" key="13">
    <source>
        <dbReference type="Proteomes" id="UP000812287"/>
    </source>
</evidence>
<dbReference type="AlphaFoldDB" id="A0A9P8AN82"/>
<evidence type="ECO:0000256" key="9">
    <source>
        <dbReference type="SAM" id="SignalP"/>
    </source>
</evidence>
<evidence type="ECO:0000256" key="1">
    <source>
        <dbReference type="ARBA" id="ARBA00001970"/>
    </source>
</evidence>